<evidence type="ECO:0008006" key="3">
    <source>
        <dbReference type="Google" id="ProtNLM"/>
    </source>
</evidence>
<accession>E4TTM6</accession>
<dbReference type="OrthoDB" id="1438245at2"/>
<dbReference type="HOGENOM" id="CLU_1018807_0_0_10"/>
<evidence type="ECO:0000313" key="1">
    <source>
        <dbReference type="EMBL" id="ADR20943.1"/>
    </source>
</evidence>
<reference evidence="1 2" key="1">
    <citation type="journal article" date="2011" name="Stand. Genomic Sci.">
        <title>Complete genome sequence of Marivirga tractuosa type strain (H-43).</title>
        <authorList>
            <person name="Pagani I."/>
            <person name="Chertkov O."/>
            <person name="Lapidus A."/>
            <person name="Lucas S."/>
            <person name="Del Rio T.G."/>
            <person name="Tice H."/>
            <person name="Copeland A."/>
            <person name="Cheng J.F."/>
            <person name="Nolan M."/>
            <person name="Saunders E."/>
            <person name="Pitluck S."/>
            <person name="Held B."/>
            <person name="Goodwin L."/>
            <person name="Liolios K."/>
            <person name="Ovchinikova G."/>
            <person name="Ivanova N."/>
            <person name="Mavromatis K."/>
            <person name="Pati A."/>
            <person name="Chen A."/>
            <person name="Palaniappan K."/>
            <person name="Land M."/>
            <person name="Hauser L."/>
            <person name="Jeffries C.D."/>
            <person name="Detter J.C."/>
            <person name="Han C."/>
            <person name="Tapia R."/>
            <person name="Ngatchou-Djao O.D."/>
            <person name="Rohde M."/>
            <person name="Goker M."/>
            <person name="Spring S."/>
            <person name="Sikorski J."/>
            <person name="Woyke T."/>
            <person name="Bristow J."/>
            <person name="Eisen J.A."/>
            <person name="Markowitz V."/>
            <person name="Hugenholtz P."/>
            <person name="Klenk H.P."/>
            <person name="Kyrpides N.C."/>
        </authorList>
    </citation>
    <scope>NUCLEOTIDE SEQUENCE [LARGE SCALE GENOMIC DNA]</scope>
    <source>
        <strain evidence="2">ATCC 23168 / DSM 4126 / NBRC 15989 / NCIMB 1408 / VKM B-1430 / H-43</strain>
    </source>
</reference>
<dbReference type="STRING" id="643867.Ftrac_0941"/>
<name>E4TTM6_MARTH</name>
<organism evidence="1 2">
    <name type="scientific">Marivirga tractuosa (strain ATCC 23168 / DSM 4126 / NBRC 15989 / NCIMB 1408 / VKM B-1430 / H-43)</name>
    <name type="common">Microscilla tractuosa</name>
    <name type="synonym">Flexibacter tractuosus</name>
    <dbReference type="NCBI Taxonomy" id="643867"/>
    <lineage>
        <taxon>Bacteria</taxon>
        <taxon>Pseudomonadati</taxon>
        <taxon>Bacteroidota</taxon>
        <taxon>Cytophagia</taxon>
        <taxon>Cytophagales</taxon>
        <taxon>Marivirgaceae</taxon>
        <taxon>Marivirga</taxon>
    </lineage>
</organism>
<dbReference type="RefSeq" id="WP_013453094.1">
    <property type="nucleotide sequence ID" value="NC_014759.1"/>
</dbReference>
<proteinExistence type="predicted"/>
<gene>
    <name evidence="1" type="ordered locus">Ftrac_0941</name>
</gene>
<protein>
    <recommendedName>
        <fullName evidence="3">TonB C-terminal domain-containing protein</fullName>
    </recommendedName>
</protein>
<keyword evidence="2" id="KW-1185">Reference proteome</keyword>
<dbReference type="Proteomes" id="UP000008720">
    <property type="component" value="Chromosome"/>
</dbReference>
<dbReference type="eggNOG" id="ENOG5032WV3">
    <property type="taxonomic scope" value="Bacteria"/>
</dbReference>
<dbReference type="KEGG" id="mtt:Ftrac_0941"/>
<dbReference type="EMBL" id="CP002349">
    <property type="protein sequence ID" value="ADR20943.1"/>
    <property type="molecule type" value="Genomic_DNA"/>
</dbReference>
<sequence length="261" mass="30589">MNRLLIIVIICFGNHQLFATGQAAERIIYEGDTLELLSLPLEDILGEYEERIKKYPSLKGMCSTGLWRNYIGYWKIENSKLYLIDVFKCGEHANSLLEEIFDQVSPIKADWYTGKLFIQHGKQIKYQHSGFERYYEQETVITIEQGRLKNKEFFTNGYLKDDPGFSCEADSIMAKVHNMIKWEELPELSKDFKIYVSLTTGAKDSLSIIKSKAPELYADELNRVLEEFSELKKFYSRGEPVRERFAFPVIFSEEQRKRFDH</sequence>
<dbReference type="AlphaFoldDB" id="E4TTM6"/>
<evidence type="ECO:0000313" key="2">
    <source>
        <dbReference type="Proteomes" id="UP000008720"/>
    </source>
</evidence>